<feature type="domain" description="Core shell protein Gag P30" evidence="2">
    <location>
        <begin position="19"/>
        <end position="153"/>
    </location>
</feature>
<accession>A0A091JMD1</accession>
<dbReference type="InterPro" id="IPR003036">
    <property type="entry name" value="Gag_P30"/>
</dbReference>
<reference evidence="3 4" key="1">
    <citation type="submission" date="2014-04" db="EMBL/GenBank/DDBJ databases">
        <title>Genome evolution of avian class.</title>
        <authorList>
            <person name="Zhang G."/>
            <person name="Li C."/>
        </authorList>
    </citation>
    <scope>NUCLEOTIDE SEQUENCE [LARGE SCALE GENOMIC DNA]</scope>
    <source>
        <strain evidence="3">BGI_Z169</strain>
    </source>
</reference>
<protein>
    <recommendedName>
        <fullName evidence="2">Core shell protein Gag P30 domain-containing protein</fullName>
    </recommendedName>
</protein>
<proteinExistence type="predicted"/>
<feature type="non-terminal residue" evidence="3">
    <location>
        <position position="153"/>
    </location>
</feature>
<name>A0A091JMD1_EGRGA</name>
<dbReference type="Gene3D" id="1.10.375.10">
    <property type="entry name" value="Human Immunodeficiency Virus Type 1 Capsid Protein"/>
    <property type="match status" value="1"/>
</dbReference>
<sequence>EAVGNDGPVVVKVPFSITDLRLWKETAGTYQENPEKVAEVIETIIRTQDPDWNDLQVILDIFLDDTEKKMVLKTARRQVKGAHDNGDLQGTVDQNFPSANPEWDPNQPGPREMLTRYQRWILFGVRHAMPKAINWSKVYEVRQELNESPSAFM</sequence>
<dbReference type="STRING" id="188379.A0A091JMD1"/>
<dbReference type="Pfam" id="PF02093">
    <property type="entry name" value="Gag_p30"/>
    <property type="match status" value="1"/>
</dbReference>
<dbReference type="Proteomes" id="UP000053119">
    <property type="component" value="Unassembled WGS sequence"/>
</dbReference>
<dbReference type="InterPro" id="IPR050462">
    <property type="entry name" value="Retroviral_Gag-Pol_poly"/>
</dbReference>
<organism evidence="3 4">
    <name type="scientific">Egretta garzetta</name>
    <name type="common">Little egret</name>
    <dbReference type="NCBI Taxonomy" id="188379"/>
    <lineage>
        <taxon>Eukaryota</taxon>
        <taxon>Metazoa</taxon>
        <taxon>Chordata</taxon>
        <taxon>Craniata</taxon>
        <taxon>Vertebrata</taxon>
        <taxon>Euteleostomi</taxon>
        <taxon>Archelosauria</taxon>
        <taxon>Archosauria</taxon>
        <taxon>Dinosauria</taxon>
        <taxon>Saurischia</taxon>
        <taxon>Theropoda</taxon>
        <taxon>Coelurosauria</taxon>
        <taxon>Aves</taxon>
        <taxon>Neognathae</taxon>
        <taxon>Neoaves</taxon>
        <taxon>Aequornithes</taxon>
        <taxon>Pelecaniformes</taxon>
        <taxon>Ardeidae</taxon>
        <taxon>Egretta</taxon>
    </lineage>
</organism>
<evidence type="ECO:0000259" key="2">
    <source>
        <dbReference type="Pfam" id="PF02093"/>
    </source>
</evidence>
<dbReference type="AlphaFoldDB" id="A0A091JMD1"/>
<feature type="region of interest" description="Disordered" evidence="1">
    <location>
        <begin position="81"/>
        <end position="109"/>
    </location>
</feature>
<evidence type="ECO:0000313" key="3">
    <source>
        <dbReference type="EMBL" id="KFP21767.1"/>
    </source>
</evidence>
<feature type="non-terminal residue" evidence="3">
    <location>
        <position position="1"/>
    </location>
</feature>
<dbReference type="GO" id="GO:0019068">
    <property type="term" value="P:virion assembly"/>
    <property type="evidence" value="ECO:0007669"/>
    <property type="project" value="InterPro"/>
</dbReference>
<dbReference type="SUPFAM" id="SSF47943">
    <property type="entry name" value="Retrovirus capsid protein, N-terminal core domain"/>
    <property type="match status" value="1"/>
</dbReference>
<dbReference type="EMBL" id="KK502235">
    <property type="protein sequence ID" value="KFP21767.1"/>
    <property type="molecule type" value="Genomic_DNA"/>
</dbReference>
<dbReference type="InterPro" id="IPR008919">
    <property type="entry name" value="Retrov_capsid_N"/>
</dbReference>
<keyword evidence="4" id="KW-1185">Reference proteome</keyword>
<evidence type="ECO:0000256" key="1">
    <source>
        <dbReference type="SAM" id="MobiDB-lite"/>
    </source>
</evidence>
<dbReference type="PANTHER" id="PTHR33166">
    <property type="entry name" value="GAG_P30 DOMAIN-CONTAINING PROTEIN"/>
    <property type="match status" value="1"/>
</dbReference>
<gene>
    <name evidence="3" type="ORF">Z169_07111</name>
</gene>
<evidence type="ECO:0000313" key="4">
    <source>
        <dbReference type="Proteomes" id="UP000053119"/>
    </source>
</evidence>